<dbReference type="InterPro" id="IPR038944">
    <property type="entry name" value="OEP7-like"/>
</dbReference>
<gene>
    <name evidence="2" type="ORF">V6N11_024720</name>
</gene>
<dbReference type="EMBL" id="JBBPBN010000035">
    <property type="protein sequence ID" value="KAK9002029.1"/>
    <property type="molecule type" value="Genomic_DNA"/>
</dbReference>
<evidence type="ECO:0000313" key="3">
    <source>
        <dbReference type="Proteomes" id="UP001396334"/>
    </source>
</evidence>
<comment type="caution">
    <text evidence="2">The sequence shown here is derived from an EMBL/GenBank/DDBJ whole genome shotgun (WGS) entry which is preliminary data.</text>
</comment>
<dbReference type="PANTHER" id="PTHR33982">
    <property type="entry name" value="OUTER ENVELOPE MEMBRANE PROTEIN 7-RELATED"/>
    <property type="match status" value="1"/>
</dbReference>
<evidence type="ECO:0000313" key="2">
    <source>
        <dbReference type="EMBL" id="KAK9002029.1"/>
    </source>
</evidence>
<dbReference type="Proteomes" id="UP001396334">
    <property type="component" value="Unassembled WGS sequence"/>
</dbReference>
<protein>
    <submittedName>
        <fullName evidence="2">Uncharacterized protein</fullName>
    </submittedName>
</protein>
<keyword evidence="3" id="KW-1185">Reference proteome</keyword>
<sequence>MVKVGAGLNVKDVGGDGEATMDFWGYGNDEVRVVEIWGCRIGGVVNEAAIVVGALAFGWMATEMAFKPLLDKARAAMDKSDPDHDLDDAPAVDDSSVKSNDAAETSERKLVSYADAVAKNTVGAS</sequence>
<feature type="region of interest" description="Disordered" evidence="1">
    <location>
        <begin position="77"/>
        <end position="106"/>
    </location>
</feature>
<evidence type="ECO:0000256" key="1">
    <source>
        <dbReference type="SAM" id="MobiDB-lite"/>
    </source>
</evidence>
<reference evidence="2 3" key="1">
    <citation type="journal article" date="2024" name="G3 (Bethesda)">
        <title>Genome assembly of Hibiscus sabdariffa L. provides insights into metabolisms of medicinal natural products.</title>
        <authorList>
            <person name="Kim T."/>
        </authorList>
    </citation>
    <scope>NUCLEOTIDE SEQUENCE [LARGE SCALE GENOMIC DNA]</scope>
    <source>
        <strain evidence="2">TK-2024</strain>
        <tissue evidence="2">Old leaves</tissue>
    </source>
</reference>
<name>A0ABR2QN45_9ROSI</name>
<proteinExistence type="predicted"/>
<accession>A0ABR2QN45</accession>
<dbReference type="PANTHER" id="PTHR33982:SF5">
    <property type="entry name" value="OUTER ENVELOPE MEMBRANE PROTEIN 7"/>
    <property type="match status" value="1"/>
</dbReference>
<organism evidence="2 3">
    <name type="scientific">Hibiscus sabdariffa</name>
    <name type="common">roselle</name>
    <dbReference type="NCBI Taxonomy" id="183260"/>
    <lineage>
        <taxon>Eukaryota</taxon>
        <taxon>Viridiplantae</taxon>
        <taxon>Streptophyta</taxon>
        <taxon>Embryophyta</taxon>
        <taxon>Tracheophyta</taxon>
        <taxon>Spermatophyta</taxon>
        <taxon>Magnoliopsida</taxon>
        <taxon>eudicotyledons</taxon>
        <taxon>Gunneridae</taxon>
        <taxon>Pentapetalae</taxon>
        <taxon>rosids</taxon>
        <taxon>malvids</taxon>
        <taxon>Malvales</taxon>
        <taxon>Malvaceae</taxon>
        <taxon>Malvoideae</taxon>
        <taxon>Hibiscus</taxon>
    </lineage>
</organism>